<dbReference type="CDD" id="cd07713">
    <property type="entry name" value="DHPS-like_MBL-fold"/>
    <property type="match status" value="1"/>
</dbReference>
<protein>
    <submittedName>
        <fullName evidence="2">MBL fold metallo-hydrolase</fullName>
    </submittedName>
</protein>
<dbReference type="SUPFAM" id="SSF56281">
    <property type="entry name" value="Metallo-hydrolase/oxidoreductase"/>
    <property type="match status" value="1"/>
</dbReference>
<gene>
    <name evidence="2" type="ORF">BLL52_1027</name>
</gene>
<accession>A0A1Q8YJ27</accession>
<evidence type="ECO:0000313" key="2">
    <source>
        <dbReference type="EMBL" id="OLP07929.1"/>
    </source>
</evidence>
<dbReference type="GO" id="GO:0016787">
    <property type="term" value="F:hydrolase activity"/>
    <property type="evidence" value="ECO:0007669"/>
    <property type="project" value="UniProtKB-KW"/>
</dbReference>
<reference evidence="2 3" key="1">
    <citation type="submission" date="2017-01" db="EMBL/GenBank/DDBJ databases">
        <title>Genome sequence of Rhodoferax antarcticus ANT.BR, a psychrophilic purple nonsulfur bacterium from an Antarctic microbial mat.</title>
        <authorList>
            <person name="Baker J."/>
            <person name="Riester C."/>
            <person name="Skinner B."/>
            <person name="Newell A."/>
            <person name="Swingley W."/>
            <person name="Madigan M."/>
            <person name="Jung D."/>
            <person name="Asao M."/>
            <person name="Chen M."/>
            <person name="Loughlin P."/>
            <person name="Pan H."/>
            <person name="Lin S."/>
            <person name="Li N."/>
            <person name="Shaw J."/>
            <person name="Prado M."/>
            <person name="Sherman C."/>
            <person name="Li X."/>
            <person name="Tang J."/>
            <person name="Blankenship R."/>
            <person name="Zhao T."/>
            <person name="Touchman J."/>
            <person name="Sattley M."/>
        </authorList>
    </citation>
    <scope>NUCLEOTIDE SEQUENCE [LARGE SCALE GENOMIC DNA]</scope>
    <source>
        <strain evidence="2 3">ANT.BR</strain>
    </source>
</reference>
<evidence type="ECO:0000313" key="3">
    <source>
        <dbReference type="Proteomes" id="UP000185911"/>
    </source>
</evidence>
<dbReference type="Gene3D" id="3.60.15.10">
    <property type="entry name" value="Ribonuclease Z/Hydroxyacylglutathione hydrolase-like"/>
    <property type="match status" value="1"/>
</dbReference>
<dbReference type="GO" id="GO:0016740">
    <property type="term" value="F:transferase activity"/>
    <property type="evidence" value="ECO:0007669"/>
    <property type="project" value="TreeGrafter"/>
</dbReference>
<dbReference type="PANTHER" id="PTHR13754:SF18">
    <property type="entry name" value="7,8-DIHYDROPTERIN-6-METHYL-4-(BETA-D-RIBOFURANOSYL)-AMINOBENZENE-5'-PHOSPHATE SYNTHASE"/>
    <property type="match status" value="1"/>
</dbReference>
<dbReference type="InterPro" id="IPR041712">
    <property type="entry name" value="DHPS-like_MBL-fold"/>
</dbReference>
<dbReference type="PANTHER" id="PTHR13754">
    <property type="entry name" value="METALLO-BETA-LACTAMASE SUPERFAMILY PROTEIN"/>
    <property type="match status" value="1"/>
</dbReference>
<proteinExistence type="predicted"/>
<feature type="domain" description="Metallo-beta-lactamase" evidence="1">
    <location>
        <begin position="23"/>
        <end position="220"/>
    </location>
</feature>
<dbReference type="Proteomes" id="UP000185911">
    <property type="component" value="Unassembled WGS sequence"/>
</dbReference>
<dbReference type="InterPro" id="IPR052926">
    <property type="entry name" value="Metallo-beta-lactamase_dom"/>
</dbReference>
<comment type="caution">
    <text evidence="2">The sequence shown here is derived from an EMBL/GenBank/DDBJ whole genome shotgun (WGS) entry which is preliminary data.</text>
</comment>
<dbReference type="InterPro" id="IPR001279">
    <property type="entry name" value="Metallo-B-lactamas"/>
</dbReference>
<evidence type="ECO:0000259" key="1">
    <source>
        <dbReference type="SMART" id="SM00849"/>
    </source>
</evidence>
<keyword evidence="3" id="KW-1185">Reference proteome</keyword>
<dbReference type="Pfam" id="PF00753">
    <property type="entry name" value="Lactamase_B"/>
    <property type="match status" value="1"/>
</dbReference>
<dbReference type="RefSeq" id="WP_075585524.1">
    <property type="nucleotide sequence ID" value="NZ_MSYM01000007.1"/>
</dbReference>
<dbReference type="SMART" id="SM00849">
    <property type="entry name" value="Lactamase_B"/>
    <property type="match status" value="1"/>
</dbReference>
<dbReference type="EMBL" id="MSYM01000007">
    <property type="protein sequence ID" value="OLP07929.1"/>
    <property type="molecule type" value="Genomic_DNA"/>
</dbReference>
<organism evidence="2 3">
    <name type="scientific">Rhodoferax antarcticus ANT.BR</name>
    <dbReference type="NCBI Taxonomy" id="1111071"/>
    <lineage>
        <taxon>Bacteria</taxon>
        <taxon>Pseudomonadati</taxon>
        <taxon>Pseudomonadota</taxon>
        <taxon>Betaproteobacteria</taxon>
        <taxon>Burkholderiales</taxon>
        <taxon>Comamonadaceae</taxon>
        <taxon>Rhodoferax</taxon>
    </lineage>
</organism>
<keyword evidence="2" id="KW-0378">Hydrolase</keyword>
<dbReference type="InterPro" id="IPR036866">
    <property type="entry name" value="RibonucZ/Hydroxyglut_hydro"/>
</dbReference>
<sequence length="277" mass="29782">MKVTVVIDNAVPPGMRSPFVAEHGLALLIESEGKRVLFDTGQTGAVVNNLSLLGVHPASLEAVVLSHGHYDHVGGLMRVLQHAAKPLPVYAHSDIFQTHISTAGKRHFIGIPFTEPQLSSLGAQWVLSKEPVEIIPGLWFSGEIPRLTDFEKGDARLLTCQSDGHCVEDLIADDVSLFHGSAQGLRVIGGCAHAGMINTIRHGLALTGQTKMHTWIGGTHLAPVSAEQQHATLDALQDYAPELIAANHCTGFAMMATLSQRFGVHFVPAFVGTVFEW</sequence>
<name>A0A1Q8YJ27_9BURK</name>
<dbReference type="STRING" id="81479.RA876_18985"/>
<dbReference type="AlphaFoldDB" id="A0A1Q8YJ27"/>